<evidence type="ECO:0000259" key="1">
    <source>
        <dbReference type="PROSITE" id="PS51918"/>
    </source>
</evidence>
<feature type="domain" description="Radical SAM core" evidence="1">
    <location>
        <begin position="216"/>
        <end position="462"/>
    </location>
</feature>
<dbReference type="InterPro" id="IPR058240">
    <property type="entry name" value="rSAM_sf"/>
</dbReference>
<dbReference type="SMART" id="SM00729">
    <property type="entry name" value="Elp3"/>
    <property type="match status" value="1"/>
</dbReference>
<dbReference type="SUPFAM" id="SSF102114">
    <property type="entry name" value="Radical SAM enzymes"/>
    <property type="match status" value="1"/>
</dbReference>
<dbReference type="Gene3D" id="3.80.30.20">
    <property type="entry name" value="tm_1862 like domain"/>
    <property type="match status" value="1"/>
</dbReference>
<gene>
    <name evidence="2" type="ORF">OdinLCB4_000335</name>
</gene>
<dbReference type="InterPro" id="IPR023404">
    <property type="entry name" value="rSAM_horseshoe"/>
</dbReference>
<protein>
    <submittedName>
        <fullName evidence="2">B12-binding domain-containing radical SAM protein</fullName>
    </submittedName>
</protein>
<dbReference type="InterPro" id="IPR006638">
    <property type="entry name" value="Elp3/MiaA/NifB-like_rSAM"/>
</dbReference>
<dbReference type="EMBL" id="CP091871">
    <property type="protein sequence ID" value="WEU40416.1"/>
    <property type="molecule type" value="Genomic_DNA"/>
</dbReference>
<dbReference type="CDD" id="cd01335">
    <property type="entry name" value="Radical_SAM"/>
    <property type="match status" value="1"/>
</dbReference>
<proteinExistence type="predicted"/>
<reference evidence="2" key="1">
    <citation type="journal article" date="2017" name="Nature">
        <title>Asgard archaea illuminate the origin of eukaryotic cellular complexity.</title>
        <authorList>
            <person name="Zaremba-Niedzwiedzka K."/>
            <person name="Caceres E.F."/>
            <person name="Saw J.H."/>
            <person name="Backstrom D."/>
            <person name="Juzokaite L."/>
            <person name="Vancaester E."/>
            <person name="Seitz K.W."/>
            <person name="Anantharaman K."/>
            <person name="Starnawski P."/>
            <person name="Kjeldsen K.U."/>
            <person name="Scott M.B."/>
            <person name="Nunoura T."/>
            <person name="Banfield J.F."/>
            <person name="Schramm A."/>
            <person name="Baker B.J."/>
            <person name="Spang A."/>
            <person name="Ettema T.J.G."/>
        </authorList>
    </citation>
    <scope>NUCLEOTIDE SEQUENCE</scope>
    <source>
        <strain evidence="2">LCB_4</strain>
    </source>
</reference>
<organism evidence="2 3">
    <name type="scientific">Odinarchaeota yellowstonii (strain LCB_4)</name>
    <dbReference type="NCBI Taxonomy" id="1841599"/>
    <lineage>
        <taxon>Archaea</taxon>
        <taxon>Promethearchaeati</taxon>
        <taxon>Candidatus Odinarchaeota</taxon>
        <taxon>Candidatus Odinarchaeia</taxon>
        <taxon>Candidatus Odinarchaeales</taxon>
        <taxon>Candidatus Odinarchaeaceae</taxon>
        <taxon>Candidatus Odinarchaeum</taxon>
    </lineage>
</organism>
<dbReference type="KEGG" id="oyw:OdinLCB4_000335"/>
<evidence type="ECO:0000313" key="2">
    <source>
        <dbReference type="EMBL" id="WEU40416.1"/>
    </source>
</evidence>
<dbReference type="InterPro" id="IPR007197">
    <property type="entry name" value="rSAM"/>
</dbReference>
<reference evidence="2" key="2">
    <citation type="journal article" date="2022" name="Nat. Microbiol.">
        <title>A closed Candidatus Odinarchaeum chromosome exposes Asgard archaeal viruses.</title>
        <authorList>
            <person name="Tamarit D."/>
            <person name="Caceres E.F."/>
            <person name="Krupovic M."/>
            <person name="Nijland R."/>
            <person name="Eme L."/>
            <person name="Robinson N.P."/>
            <person name="Ettema T.J.G."/>
        </authorList>
    </citation>
    <scope>NUCLEOTIDE SEQUENCE</scope>
    <source>
        <strain evidence="2">LCB_4</strain>
    </source>
</reference>
<sequence>MANQAKIVLTSDRSLLTTYGNNLYMGLAASLPTNVCPDSLYYSLLCPPVPSNPDGTVSMATPALTTAEAIIVHRADIPREEVKIAHPDFLTKVVNSDTKILAISVMDPLGLGPSTTTWSTLFSGIPHTRVEFLRLMFGPVRELKEKYGLKVVVGGPGAWQINRVSVADKLGVDYLLINEAEYTIPEVFNAILDGGEYDERVVYGPVAKPEDVPPVFTPSVFGLVEVARGCGRGCRFCVPATSGKMRMMPMEKILSDIRVHVNAGFKAITFHSDDTLRYGSKNFLIDEDALFTLYKEGFKTGVKEIFITHSCLSPFVCQPDVIAKLTRLLRKHGHRYYGCQPGIETGSPRLMKTHMAGKPAPCKPDEWPEVVREAHKVMWMNRWVSVGTLMMGLPGEEKDDVLQTIDLIRSLSEYPSLFIPLFFVPMEFTTLKDMKAFISSYMSKEHWQLLLTCWKHNARYIEPLYQLTTEQHNFISGLGITVLTRLMAFFLDQKEKELEGKSRLMRVASHIFSDKLNKTTRSEEKIIKKAYKV</sequence>
<dbReference type="PROSITE" id="PS51918">
    <property type="entry name" value="RADICAL_SAM"/>
    <property type="match status" value="1"/>
</dbReference>
<dbReference type="PANTHER" id="PTHR42731:SF4">
    <property type="entry name" value="RADICAL SAM DOMAIN PROTEIN"/>
    <property type="match status" value="1"/>
</dbReference>
<dbReference type="Pfam" id="PF04055">
    <property type="entry name" value="Radical_SAM"/>
    <property type="match status" value="1"/>
</dbReference>
<dbReference type="GO" id="GO:0003824">
    <property type="term" value="F:catalytic activity"/>
    <property type="evidence" value="ECO:0007669"/>
    <property type="project" value="InterPro"/>
</dbReference>
<dbReference type="Gene3D" id="3.40.50.280">
    <property type="entry name" value="Cobalamin-binding domain"/>
    <property type="match status" value="1"/>
</dbReference>
<dbReference type="SFLD" id="SFLDS00029">
    <property type="entry name" value="Radical_SAM"/>
    <property type="match status" value="1"/>
</dbReference>
<dbReference type="AlphaFoldDB" id="A0AAF0D2E4"/>
<dbReference type="Proteomes" id="UP000186851">
    <property type="component" value="Chromosome"/>
</dbReference>
<dbReference type="SFLD" id="SFLDG01082">
    <property type="entry name" value="B12-binding_domain_containing"/>
    <property type="match status" value="1"/>
</dbReference>
<dbReference type="PANTHER" id="PTHR42731">
    <property type="entry name" value="SLL1084 PROTEIN"/>
    <property type="match status" value="1"/>
</dbReference>
<evidence type="ECO:0000313" key="3">
    <source>
        <dbReference type="Proteomes" id="UP000186851"/>
    </source>
</evidence>
<name>A0AAF0D2E4_ODILC</name>
<dbReference type="GO" id="GO:0051536">
    <property type="term" value="F:iron-sulfur cluster binding"/>
    <property type="evidence" value="ECO:0007669"/>
    <property type="project" value="InterPro"/>
</dbReference>
<accession>A0AAF0D2E4</accession>